<protein>
    <submittedName>
        <fullName evidence="1">Uncharacterized protein</fullName>
    </submittedName>
</protein>
<dbReference type="OrthoDB" id="2371077at2"/>
<gene>
    <name evidence="1" type="ORF">DES53_112115</name>
</gene>
<dbReference type="AlphaFoldDB" id="A0A366HAD6"/>
<sequence length="308" mass="34232">MSTRITEHTLLALQASSLLGFMASLGAFFTLGRRPEYAASRMRWVPQGSSYCPVFQTPGIQDADALLTCLHEHLSAAEGHRVITFEKDLKVSQAIFRNLSREMAESFLEQKDSFGSEMAAAFGSDGAVNEEGMIEDTAFRTMSGAGHQHFLSFMNELAKETNIDHLREALYGPWRYRDPSPIMRWDDADDRRYALRWDEPSKDPVRTVRGANRLAIAALPLFPTVPTAGGGLATVGFKGNKSNNTFVTWPIWTGWLSMDAVRSTLVLSELQKSEPSTSELSARGICAAFRSQRITLGKYRNFTPAKPI</sequence>
<evidence type="ECO:0000313" key="1">
    <source>
        <dbReference type="EMBL" id="RBP38117.1"/>
    </source>
</evidence>
<organism evidence="1 2">
    <name type="scientific">Roseimicrobium gellanilyticum</name>
    <dbReference type="NCBI Taxonomy" id="748857"/>
    <lineage>
        <taxon>Bacteria</taxon>
        <taxon>Pseudomonadati</taxon>
        <taxon>Verrucomicrobiota</taxon>
        <taxon>Verrucomicrobiia</taxon>
        <taxon>Verrucomicrobiales</taxon>
        <taxon>Verrucomicrobiaceae</taxon>
        <taxon>Roseimicrobium</taxon>
    </lineage>
</organism>
<evidence type="ECO:0000313" key="2">
    <source>
        <dbReference type="Proteomes" id="UP000253426"/>
    </source>
</evidence>
<dbReference type="RefSeq" id="WP_147263622.1">
    <property type="nucleotide sequence ID" value="NZ_QNRR01000012.1"/>
</dbReference>
<dbReference type="EMBL" id="QNRR01000012">
    <property type="protein sequence ID" value="RBP38117.1"/>
    <property type="molecule type" value="Genomic_DNA"/>
</dbReference>
<accession>A0A366HAD6</accession>
<reference evidence="1 2" key="1">
    <citation type="submission" date="2018-06" db="EMBL/GenBank/DDBJ databases">
        <title>Genomic Encyclopedia of Type Strains, Phase IV (KMG-IV): sequencing the most valuable type-strain genomes for metagenomic binning, comparative biology and taxonomic classification.</title>
        <authorList>
            <person name="Goeker M."/>
        </authorList>
    </citation>
    <scope>NUCLEOTIDE SEQUENCE [LARGE SCALE GENOMIC DNA]</scope>
    <source>
        <strain evidence="1 2">DSM 25532</strain>
    </source>
</reference>
<keyword evidence="2" id="KW-1185">Reference proteome</keyword>
<dbReference type="Proteomes" id="UP000253426">
    <property type="component" value="Unassembled WGS sequence"/>
</dbReference>
<comment type="caution">
    <text evidence="1">The sequence shown here is derived from an EMBL/GenBank/DDBJ whole genome shotgun (WGS) entry which is preliminary data.</text>
</comment>
<proteinExistence type="predicted"/>
<name>A0A366HAD6_9BACT</name>